<evidence type="ECO:0000313" key="2">
    <source>
        <dbReference type="Proteomes" id="UP001155059"/>
    </source>
</evidence>
<organism evidence="1 2">
    <name type="scientific">Pseudomonas morbosilactucae</name>
    <dbReference type="NCBI Taxonomy" id="2938197"/>
    <lineage>
        <taxon>Bacteria</taxon>
        <taxon>Pseudomonadati</taxon>
        <taxon>Pseudomonadota</taxon>
        <taxon>Gammaproteobacteria</taxon>
        <taxon>Pseudomonadales</taxon>
        <taxon>Pseudomonadaceae</taxon>
        <taxon>Pseudomonas</taxon>
    </lineage>
</organism>
<proteinExistence type="predicted"/>
<dbReference type="Proteomes" id="UP001155059">
    <property type="component" value="Unassembled WGS sequence"/>
</dbReference>
<name>A0A9X1YVH6_9PSED</name>
<protein>
    <submittedName>
        <fullName evidence="1">Short-chain dehydrogenase</fullName>
    </submittedName>
</protein>
<dbReference type="EMBL" id="JALQCW010000030">
    <property type="protein sequence ID" value="MCK9798679.1"/>
    <property type="molecule type" value="Genomic_DNA"/>
</dbReference>
<sequence>MTQRYIPLTGIDCLIPCLFIDQTAPLDVLHANGTARLQAVTQLLETLSRGELKNADDTNLRHIANVTSILLRDSCDLLDVMSWRLQA</sequence>
<reference evidence="1 2" key="2">
    <citation type="journal article" date="2023" name="Plant Pathol.">
        <title>Dismantling and reorganizing Pseudomonas marginalis sensu#lato.</title>
        <authorList>
            <person name="Sawada H."/>
            <person name="Fujikawa T."/>
            <person name="Satou M."/>
        </authorList>
    </citation>
    <scope>NUCLEOTIDE SEQUENCE [LARGE SCALE GENOMIC DNA]</scope>
    <source>
        <strain evidence="1 2">MAFF 302030</strain>
    </source>
</reference>
<gene>
    <name evidence="1" type="ORF">M1B34_13335</name>
</gene>
<reference evidence="1 2" key="1">
    <citation type="journal article" date="2022" name="Int. J. Syst. Evol. Microbiol.">
        <title>Pseudomonas aegrilactucae sp. nov. and Pseudomonas morbosilactucae sp. nov., pathogens causing bacterial rot of lettuce in Japan.</title>
        <authorList>
            <person name="Sawada H."/>
            <person name="Fujikawa T."/>
            <person name="Satou M."/>
        </authorList>
    </citation>
    <scope>NUCLEOTIDE SEQUENCE [LARGE SCALE GENOMIC DNA]</scope>
    <source>
        <strain evidence="1 2">MAFF 302030</strain>
    </source>
</reference>
<comment type="caution">
    <text evidence="1">The sequence shown here is derived from an EMBL/GenBank/DDBJ whole genome shotgun (WGS) entry which is preliminary data.</text>
</comment>
<evidence type="ECO:0000313" key="1">
    <source>
        <dbReference type="EMBL" id="MCK9798679.1"/>
    </source>
</evidence>
<dbReference type="RefSeq" id="WP_268265374.1">
    <property type="nucleotide sequence ID" value="NZ_JALQCW010000030.1"/>
</dbReference>
<accession>A0A9X1YVH6</accession>
<dbReference type="AlphaFoldDB" id="A0A9X1YVH6"/>